<feature type="region of interest" description="Disordered" evidence="1">
    <location>
        <begin position="248"/>
        <end position="277"/>
    </location>
</feature>
<feature type="compositionally biased region" description="Polar residues" evidence="1">
    <location>
        <begin position="256"/>
        <end position="277"/>
    </location>
</feature>
<feature type="region of interest" description="Disordered" evidence="1">
    <location>
        <begin position="199"/>
        <end position="220"/>
    </location>
</feature>
<protein>
    <submittedName>
        <fullName evidence="2">Uncharacterized protein</fullName>
    </submittedName>
</protein>
<name>A0A2T9ZJ66_9FUNG</name>
<sequence length="325" mass="36414">MDGSFSDPNIHDARNKNREYFNPSPRQSISELSFGARIPETERHRIASNTNNPENAFLADEKDQKLTNDATNDSSLKANELYYSVPHSTFSKTIASLNYLVQLLEKHIVQNGLNSLPVNNSSVGKSQNLENKKLSETTNLNKTMHKDLLSVSRILNELPRSVYAEINSNLDNNRVSNMVKGGTKGFASYSRYEDDYVPGFNQKSEGAKTRTSNKTHMNKYSSTNIASPTWILESINSERDIVIGQQQSFEKDDENSNSGSLPDSNPNSKQEIISTPQQDPSADLIALHQLNNKKALSIYKNTNINIQAALSVAPLPRFTNFDYDY</sequence>
<feature type="region of interest" description="Disordered" evidence="1">
    <location>
        <begin position="1"/>
        <end position="32"/>
    </location>
</feature>
<evidence type="ECO:0000313" key="2">
    <source>
        <dbReference type="EMBL" id="PVV04645.1"/>
    </source>
</evidence>
<comment type="caution">
    <text evidence="2">The sequence shown here is derived from an EMBL/GenBank/DDBJ whole genome shotgun (WGS) entry which is preliminary data.</text>
</comment>
<feature type="compositionally biased region" description="Basic and acidic residues" evidence="1">
    <location>
        <begin position="9"/>
        <end position="19"/>
    </location>
</feature>
<gene>
    <name evidence="2" type="ORF">BB560_000842</name>
</gene>
<proteinExistence type="predicted"/>
<organism evidence="2 3">
    <name type="scientific">Smittium megazygosporum</name>
    <dbReference type="NCBI Taxonomy" id="133381"/>
    <lineage>
        <taxon>Eukaryota</taxon>
        <taxon>Fungi</taxon>
        <taxon>Fungi incertae sedis</taxon>
        <taxon>Zoopagomycota</taxon>
        <taxon>Kickxellomycotina</taxon>
        <taxon>Harpellomycetes</taxon>
        <taxon>Harpellales</taxon>
        <taxon>Legeriomycetaceae</taxon>
        <taxon>Smittium</taxon>
    </lineage>
</organism>
<evidence type="ECO:0000256" key="1">
    <source>
        <dbReference type="SAM" id="MobiDB-lite"/>
    </source>
</evidence>
<accession>A0A2T9ZJ66</accession>
<dbReference type="EMBL" id="MBFS01000097">
    <property type="protein sequence ID" value="PVV04645.1"/>
    <property type="molecule type" value="Genomic_DNA"/>
</dbReference>
<evidence type="ECO:0000313" key="3">
    <source>
        <dbReference type="Proteomes" id="UP000245609"/>
    </source>
</evidence>
<dbReference type="AlphaFoldDB" id="A0A2T9ZJ66"/>
<dbReference type="Proteomes" id="UP000245609">
    <property type="component" value="Unassembled WGS sequence"/>
</dbReference>
<reference evidence="2 3" key="1">
    <citation type="journal article" date="2018" name="MBio">
        <title>Comparative Genomics Reveals the Core Gene Toolbox for the Fungus-Insect Symbiosis.</title>
        <authorList>
            <person name="Wang Y."/>
            <person name="Stata M."/>
            <person name="Wang W."/>
            <person name="Stajich J.E."/>
            <person name="White M.M."/>
            <person name="Moncalvo J.M."/>
        </authorList>
    </citation>
    <scope>NUCLEOTIDE SEQUENCE [LARGE SCALE GENOMIC DNA]</scope>
    <source>
        <strain evidence="2 3">SC-DP-2</strain>
    </source>
</reference>
<feature type="compositionally biased region" description="Polar residues" evidence="1">
    <location>
        <begin position="201"/>
        <end position="210"/>
    </location>
</feature>
<keyword evidence="3" id="KW-1185">Reference proteome</keyword>